<name>A0A2N9FAW0_FAGSY</name>
<dbReference type="EMBL" id="OIVN01000702">
    <property type="protein sequence ID" value="SPC84342.1"/>
    <property type="molecule type" value="Genomic_DNA"/>
</dbReference>
<accession>A0A2N9FAW0</accession>
<evidence type="ECO:0000313" key="1">
    <source>
        <dbReference type="EMBL" id="SPC84342.1"/>
    </source>
</evidence>
<organism evidence="1">
    <name type="scientific">Fagus sylvatica</name>
    <name type="common">Beechnut</name>
    <dbReference type="NCBI Taxonomy" id="28930"/>
    <lineage>
        <taxon>Eukaryota</taxon>
        <taxon>Viridiplantae</taxon>
        <taxon>Streptophyta</taxon>
        <taxon>Embryophyta</taxon>
        <taxon>Tracheophyta</taxon>
        <taxon>Spermatophyta</taxon>
        <taxon>Magnoliopsida</taxon>
        <taxon>eudicotyledons</taxon>
        <taxon>Gunneridae</taxon>
        <taxon>Pentapetalae</taxon>
        <taxon>rosids</taxon>
        <taxon>fabids</taxon>
        <taxon>Fagales</taxon>
        <taxon>Fagaceae</taxon>
        <taxon>Fagus</taxon>
    </lineage>
</organism>
<dbReference type="AlphaFoldDB" id="A0A2N9FAW0"/>
<protein>
    <submittedName>
        <fullName evidence="1">Uncharacterized protein</fullName>
    </submittedName>
</protein>
<reference evidence="1" key="1">
    <citation type="submission" date="2018-02" db="EMBL/GenBank/DDBJ databases">
        <authorList>
            <person name="Cohen D.B."/>
            <person name="Kent A.D."/>
        </authorList>
    </citation>
    <scope>NUCLEOTIDE SEQUENCE</scope>
</reference>
<gene>
    <name evidence="1" type="ORF">FSB_LOCUS12224</name>
</gene>
<sequence>MGKKKTSEARGKLGRYADTPEAMAVFRHLYEVLDNVGLKYVHWNDALNSATGDLLIPMVAVVEGGGTYILYNNTKTEAFFLRPRDVNYTLVNGLPDTNRGATTLGLQTQVQVVAK</sequence>
<proteinExistence type="predicted"/>